<organism evidence="2 3">
    <name type="scientific">Portunus trituberculatus</name>
    <name type="common">Swimming crab</name>
    <name type="synonym">Neptunus trituberculatus</name>
    <dbReference type="NCBI Taxonomy" id="210409"/>
    <lineage>
        <taxon>Eukaryota</taxon>
        <taxon>Metazoa</taxon>
        <taxon>Ecdysozoa</taxon>
        <taxon>Arthropoda</taxon>
        <taxon>Crustacea</taxon>
        <taxon>Multicrustacea</taxon>
        <taxon>Malacostraca</taxon>
        <taxon>Eumalacostraca</taxon>
        <taxon>Eucarida</taxon>
        <taxon>Decapoda</taxon>
        <taxon>Pleocyemata</taxon>
        <taxon>Brachyura</taxon>
        <taxon>Eubrachyura</taxon>
        <taxon>Portunoidea</taxon>
        <taxon>Portunidae</taxon>
        <taxon>Portuninae</taxon>
        <taxon>Portunus</taxon>
    </lineage>
</organism>
<feature type="compositionally biased region" description="Basic and acidic residues" evidence="1">
    <location>
        <begin position="1"/>
        <end position="22"/>
    </location>
</feature>
<comment type="caution">
    <text evidence="2">The sequence shown here is derived from an EMBL/GenBank/DDBJ whole genome shotgun (WGS) entry which is preliminary data.</text>
</comment>
<evidence type="ECO:0000256" key="1">
    <source>
        <dbReference type="SAM" id="MobiDB-lite"/>
    </source>
</evidence>
<gene>
    <name evidence="2" type="ORF">E2C01_072751</name>
</gene>
<dbReference type="Proteomes" id="UP000324222">
    <property type="component" value="Unassembled WGS sequence"/>
</dbReference>
<dbReference type="AlphaFoldDB" id="A0A5B7I9R6"/>
<feature type="compositionally biased region" description="Low complexity" evidence="1">
    <location>
        <begin position="83"/>
        <end position="92"/>
    </location>
</feature>
<feature type="region of interest" description="Disordered" evidence="1">
    <location>
        <begin position="62"/>
        <end position="123"/>
    </location>
</feature>
<protein>
    <submittedName>
        <fullName evidence="2">Uncharacterized protein</fullName>
    </submittedName>
</protein>
<sequence length="123" mass="12718">MDRISRQKKMTNESHIAHHEGEGTACGPARNGTVGVGCSARRRHKSVIGGRSVAEVCISVREPRPNRLAKSHAIFQRAPPPSRGVRSASRGGAAAGPGLCGDPSDSEGTPAKLGNQRTGSSGV</sequence>
<accession>A0A5B7I9R6</accession>
<name>A0A5B7I9R6_PORTR</name>
<reference evidence="2 3" key="1">
    <citation type="submission" date="2019-05" db="EMBL/GenBank/DDBJ databases">
        <title>Another draft genome of Portunus trituberculatus and its Hox gene families provides insights of decapod evolution.</title>
        <authorList>
            <person name="Jeong J.-H."/>
            <person name="Song I."/>
            <person name="Kim S."/>
            <person name="Choi T."/>
            <person name="Kim D."/>
            <person name="Ryu S."/>
            <person name="Kim W."/>
        </authorList>
    </citation>
    <scope>NUCLEOTIDE SEQUENCE [LARGE SCALE GENOMIC DNA]</scope>
    <source>
        <tissue evidence="2">Muscle</tissue>
    </source>
</reference>
<evidence type="ECO:0000313" key="2">
    <source>
        <dbReference type="EMBL" id="MPC78267.1"/>
    </source>
</evidence>
<proteinExistence type="predicted"/>
<feature type="region of interest" description="Disordered" evidence="1">
    <location>
        <begin position="1"/>
        <end position="36"/>
    </location>
</feature>
<keyword evidence="3" id="KW-1185">Reference proteome</keyword>
<evidence type="ECO:0000313" key="3">
    <source>
        <dbReference type="Proteomes" id="UP000324222"/>
    </source>
</evidence>
<dbReference type="EMBL" id="VSRR010047989">
    <property type="protein sequence ID" value="MPC78267.1"/>
    <property type="molecule type" value="Genomic_DNA"/>
</dbReference>